<accession>A0A7G4WI38</accession>
<evidence type="ECO:0000256" key="7">
    <source>
        <dbReference type="RuleBase" id="RU367124"/>
    </source>
</evidence>
<evidence type="ECO:0000256" key="6">
    <source>
        <dbReference type="ARBA" id="ARBA00023026"/>
    </source>
</evidence>
<proteinExistence type="inferred from homology"/>
<evidence type="ECO:0000256" key="1">
    <source>
        <dbReference type="ARBA" id="ARBA00004340"/>
    </source>
</evidence>
<reference evidence="9" key="1">
    <citation type="journal article" date="2020" name="Mol. Plant">
        <title>Functional analysis of RXLR effectors from the New Zealand kauri dieback pathogen Phytophthora agathidicida.</title>
        <authorList>
            <person name="Guo Y."/>
            <person name="Dupont P.Y."/>
            <person name="Mesarich C.H."/>
            <person name="Yang B."/>
            <person name="McDougal R.L."/>
            <person name="Panda P."/>
            <person name="Dijkwel P."/>
            <person name="Studholme D.J."/>
            <person name="Sambles C."/>
            <person name="Win J."/>
            <person name="Wang Y."/>
            <person name="Williams N.M."/>
            <person name="Bradshaw R.E."/>
        </authorList>
    </citation>
    <scope>NUCLEOTIDE SEQUENCE</scope>
    <source>
        <strain evidence="9">3770</strain>
    </source>
</reference>
<keyword evidence="4 7" id="KW-0964">Secreted</keyword>
<evidence type="ECO:0000313" key="9">
    <source>
        <dbReference type="EMBL" id="QMU24873.1"/>
    </source>
</evidence>
<feature type="chain" id="PRO_5045000443" description="RxLR effector protein" evidence="7">
    <location>
        <begin position="20"/>
        <end position="305"/>
    </location>
</feature>
<dbReference type="InterPro" id="IPR054463">
    <property type="entry name" value="PexRD54_WY"/>
</dbReference>
<comment type="similarity">
    <text evidence="3 7">Belongs to the RxLR effector family.</text>
</comment>
<evidence type="ECO:0000259" key="8">
    <source>
        <dbReference type="Pfam" id="PF22748"/>
    </source>
</evidence>
<feature type="domain" description="RxLR effector PexRD54 WY" evidence="8">
    <location>
        <begin position="257"/>
        <end position="296"/>
    </location>
</feature>
<feature type="signal peptide" evidence="7">
    <location>
        <begin position="1"/>
        <end position="19"/>
    </location>
</feature>
<organism evidence="9">
    <name type="scientific">Phytophthora agathidicida</name>
    <dbReference type="NCBI Taxonomy" id="1642459"/>
    <lineage>
        <taxon>Eukaryota</taxon>
        <taxon>Sar</taxon>
        <taxon>Stramenopiles</taxon>
        <taxon>Oomycota</taxon>
        <taxon>Peronosporomycetes</taxon>
        <taxon>Peronosporales</taxon>
        <taxon>Peronosporaceae</taxon>
        <taxon>Phytophthora</taxon>
    </lineage>
</organism>
<dbReference type="Pfam" id="PF22748">
    <property type="entry name" value="PexRD54_WY"/>
    <property type="match status" value="1"/>
</dbReference>
<keyword evidence="5 7" id="KW-0732">Signal</keyword>
<dbReference type="EMBL" id="MT503149">
    <property type="protein sequence ID" value="QMU24873.1"/>
    <property type="molecule type" value="Genomic_DNA"/>
</dbReference>
<keyword evidence="6" id="KW-0843">Virulence</keyword>
<evidence type="ECO:0000256" key="4">
    <source>
        <dbReference type="ARBA" id="ARBA00022525"/>
    </source>
</evidence>
<dbReference type="GO" id="GO:0005576">
    <property type="term" value="C:extracellular region"/>
    <property type="evidence" value="ECO:0007669"/>
    <property type="project" value="UniProtKB-SubCell"/>
</dbReference>
<comment type="domain">
    <text evidence="7">The RxLR-dEER motif acts to carry the protein into the host cell cytoplasm through binding to cell surface phosphatidylinositol-3-phosphate.</text>
</comment>
<evidence type="ECO:0000256" key="2">
    <source>
        <dbReference type="ARBA" id="ARBA00004613"/>
    </source>
</evidence>
<dbReference type="AlphaFoldDB" id="A0A7G4WI38"/>
<dbReference type="InterPro" id="IPR031825">
    <property type="entry name" value="RXLR"/>
</dbReference>
<evidence type="ECO:0000256" key="3">
    <source>
        <dbReference type="ARBA" id="ARBA00010400"/>
    </source>
</evidence>
<comment type="subcellular location">
    <subcellularLocation>
        <location evidence="1">Host cell</location>
    </subcellularLocation>
    <subcellularLocation>
        <location evidence="2 7">Secreted</location>
    </subcellularLocation>
</comment>
<name>A0A7G4WI38_9STRA</name>
<comment type="function">
    <text evidence="7">Effector that suppresses plant defense responses during pathogen infection.</text>
</comment>
<gene>
    <name evidence="9" type="primary">PaRXLR49</name>
</gene>
<dbReference type="GO" id="GO:0043657">
    <property type="term" value="C:host cell"/>
    <property type="evidence" value="ECO:0007669"/>
    <property type="project" value="UniProtKB-SubCell"/>
</dbReference>
<evidence type="ECO:0000256" key="5">
    <source>
        <dbReference type="ARBA" id="ARBA00022729"/>
    </source>
</evidence>
<protein>
    <recommendedName>
        <fullName evidence="7">RxLR effector protein</fullName>
    </recommendedName>
</protein>
<dbReference type="Pfam" id="PF16810">
    <property type="entry name" value="RXLR"/>
    <property type="match status" value="1"/>
</dbReference>
<sequence>MKVHYIALLVATVTASTTATSITAKFAVTISDVELLHTTKRFLRLHEDNEERAGCASTIIEKGKTLVASSNISPETIQGWLNKKKSIDNVFIRLKLTNVGDTLFENPRFLTWLNYADDFGATYGKETSTIATLAAHYSDDALTKMFVAAQKVESTEGIAARSEAAQMQRGLAGRKSPDDIFTSLKLEKMGDEVLANPLFNTWNTYLQIFRKKNPADKASIFKTLAAHYGDDTISKMIEAAKKVKTTAGVAKNLEATQLQQWWMNKYTPDDVLVLLKLDKAADKVLENPQLNTWTNYMNLFNREKP</sequence>